<dbReference type="EMBL" id="GL732572">
    <property type="protein sequence ID" value="EFX75888.1"/>
    <property type="molecule type" value="Genomic_DNA"/>
</dbReference>
<dbReference type="OrthoDB" id="6390217at2759"/>
<keyword evidence="1" id="KW-0732">Signal</keyword>
<evidence type="ECO:0000313" key="3">
    <source>
        <dbReference type="Proteomes" id="UP000000305"/>
    </source>
</evidence>
<reference evidence="2 3" key="1">
    <citation type="journal article" date="2011" name="Science">
        <title>The ecoresponsive genome of Daphnia pulex.</title>
        <authorList>
            <person name="Colbourne J.K."/>
            <person name="Pfrender M.E."/>
            <person name="Gilbert D."/>
            <person name="Thomas W.K."/>
            <person name="Tucker A."/>
            <person name="Oakley T.H."/>
            <person name="Tokishita S."/>
            <person name="Aerts A."/>
            <person name="Arnold G.J."/>
            <person name="Basu M.K."/>
            <person name="Bauer D.J."/>
            <person name="Caceres C.E."/>
            <person name="Carmel L."/>
            <person name="Casola C."/>
            <person name="Choi J.H."/>
            <person name="Detter J.C."/>
            <person name="Dong Q."/>
            <person name="Dusheyko S."/>
            <person name="Eads B.D."/>
            <person name="Frohlich T."/>
            <person name="Geiler-Samerotte K.A."/>
            <person name="Gerlach D."/>
            <person name="Hatcher P."/>
            <person name="Jogdeo S."/>
            <person name="Krijgsveld J."/>
            <person name="Kriventseva E.V."/>
            <person name="Kultz D."/>
            <person name="Laforsch C."/>
            <person name="Lindquist E."/>
            <person name="Lopez J."/>
            <person name="Manak J.R."/>
            <person name="Muller J."/>
            <person name="Pangilinan J."/>
            <person name="Patwardhan R.P."/>
            <person name="Pitluck S."/>
            <person name="Pritham E.J."/>
            <person name="Rechtsteiner A."/>
            <person name="Rho M."/>
            <person name="Rogozin I.B."/>
            <person name="Sakarya O."/>
            <person name="Salamov A."/>
            <person name="Schaack S."/>
            <person name="Shapiro H."/>
            <person name="Shiga Y."/>
            <person name="Skalitzky C."/>
            <person name="Smith Z."/>
            <person name="Souvorov A."/>
            <person name="Sung W."/>
            <person name="Tang Z."/>
            <person name="Tsuchiya D."/>
            <person name="Tu H."/>
            <person name="Vos H."/>
            <person name="Wang M."/>
            <person name="Wolf Y.I."/>
            <person name="Yamagata H."/>
            <person name="Yamada T."/>
            <person name="Ye Y."/>
            <person name="Shaw J.R."/>
            <person name="Andrews J."/>
            <person name="Crease T.J."/>
            <person name="Tang H."/>
            <person name="Lucas S.M."/>
            <person name="Robertson H.M."/>
            <person name="Bork P."/>
            <person name="Koonin E.V."/>
            <person name="Zdobnov E.M."/>
            <person name="Grigoriev I.V."/>
            <person name="Lynch M."/>
            <person name="Boore J.L."/>
        </authorList>
    </citation>
    <scope>NUCLEOTIDE SEQUENCE [LARGE SCALE GENOMIC DNA]</scope>
</reference>
<name>E9GXB8_DAPPU</name>
<dbReference type="Proteomes" id="UP000000305">
    <property type="component" value="Unassembled WGS sequence"/>
</dbReference>
<feature type="chain" id="PRO_5003237563" evidence="1">
    <location>
        <begin position="21"/>
        <end position="198"/>
    </location>
</feature>
<evidence type="ECO:0000313" key="2">
    <source>
        <dbReference type="EMBL" id="EFX75888.1"/>
    </source>
</evidence>
<protein>
    <submittedName>
        <fullName evidence="2">Uncharacterized protein</fullName>
    </submittedName>
</protein>
<dbReference type="HOGENOM" id="CLU_092176_0_0_1"/>
<feature type="signal peptide" evidence="1">
    <location>
        <begin position="1"/>
        <end position="20"/>
    </location>
</feature>
<dbReference type="AlphaFoldDB" id="E9GXB8"/>
<evidence type="ECO:0000256" key="1">
    <source>
        <dbReference type="SAM" id="SignalP"/>
    </source>
</evidence>
<organism evidence="2 3">
    <name type="scientific">Daphnia pulex</name>
    <name type="common">Water flea</name>
    <dbReference type="NCBI Taxonomy" id="6669"/>
    <lineage>
        <taxon>Eukaryota</taxon>
        <taxon>Metazoa</taxon>
        <taxon>Ecdysozoa</taxon>
        <taxon>Arthropoda</taxon>
        <taxon>Crustacea</taxon>
        <taxon>Branchiopoda</taxon>
        <taxon>Diplostraca</taxon>
        <taxon>Cladocera</taxon>
        <taxon>Anomopoda</taxon>
        <taxon>Daphniidae</taxon>
        <taxon>Daphnia</taxon>
    </lineage>
</organism>
<proteinExistence type="predicted"/>
<dbReference type="KEGG" id="dpx:DAPPUDRAFT_306593"/>
<gene>
    <name evidence="2" type="ORF">DAPPUDRAFT_306593</name>
</gene>
<keyword evidence="3" id="KW-1185">Reference proteome</keyword>
<accession>E9GXB8</accession>
<sequence>MRFGIAPIILLLVVFTIIQAQVQDSSKGPKDNARIFLSTFTVILSTVTSTATTTTVTTCTTSAGALITCSAGRRRRGLLYEDAENDGRSRRGLFYDEDETELKDGSISLSDNPVKRSAELTEKAIAHSDSTFKKTNYIPLTIQSGFSLPEGFPTGTPRFKLAYGTSTFTTTSTSISTRSLTATCASTTNYNTCSNAGK</sequence>
<dbReference type="InParanoid" id="E9GXB8"/>